<dbReference type="EMBL" id="JELY01000556">
    <property type="protein sequence ID" value="KYF58978.1"/>
    <property type="molecule type" value="Genomic_DNA"/>
</dbReference>
<comment type="caution">
    <text evidence="1">The sequence shown here is derived from an EMBL/GenBank/DDBJ whole genome shotgun (WGS) entry which is preliminary data.</text>
</comment>
<evidence type="ECO:0000313" key="2">
    <source>
        <dbReference type="Proteomes" id="UP000075420"/>
    </source>
</evidence>
<dbReference type="AlphaFoldDB" id="A0A150PU66"/>
<protein>
    <submittedName>
        <fullName evidence="1">Uncharacterized protein</fullName>
    </submittedName>
</protein>
<accession>A0A150PU66</accession>
<gene>
    <name evidence="1" type="ORF">BE08_30720</name>
</gene>
<evidence type="ECO:0000313" key="1">
    <source>
        <dbReference type="EMBL" id="KYF58978.1"/>
    </source>
</evidence>
<sequence>MGTNVEWTKDILLIWAIVRKIRSGGLSAEERRALAEQFGVSEEVVLRYERARTAYNEQIADKRWRQAKLETILRMTEGGKTFESERYADELEATLERMSDAEPENELTRELRDARDAIRAEIGLPPIPPDGSS</sequence>
<name>A0A150PU66_SORCE</name>
<organism evidence="1 2">
    <name type="scientific">Sorangium cellulosum</name>
    <name type="common">Polyangium cellulosum</name>
    <dbReference type="NCBI Taxonomy" id="56"/>
    <lineage>
        <taxon>Bacteria</taxon>
        <taxon>Pseudomonadati</taxon>
        <taxon>Myxococcota</taxon>
        <taxon>Polyangia</taxon>
        <taxon>Polyangiales</taxon>
        <taxon>Polyangiaceae</taxon>
        <taxon>Sorangium</taxon>
    </lineage>
</organism>
<dbReference type="Proteomes" id="UP000075420">
    <property type="component" value="Unassembled WGS sequence"/>
</dbReference>
<reference evidence="1 2" key="1">
    <citation type="submission" date="2014-02" db="EMBL/GenBank/DDBJ databases">
        <title>The small core and large imbalanced accessory genome model reveals a collaborative survival strategy of Sorangium cellulosum strains in nature.</title>
        <authorList>
            <person name="Han K."/>
            <person name="Peng R."/>
            <person name="Blom J."/>
            <person name="Li Y.-Z."/>
        </authorList>
    </citation>
    <scope>NUCLEOTIDE SEQUENCE [LARGE SCALE GENOMIC DNA]</scope>
    <source>
        <strain evidence="1 2">So0157-25</strain>
    </source>
</reference>
<proteinExistence type="predicted"/>